<proteinExistence type="predicted"/>
<sequence length="1224" mass="130993">MGRLLVVPVHLDALCLAGERQVTEPFTDFTRLPYRDPVDGHDHQADMPYVSETLLSVPFQDQGFLLKPGIHLHWSLPDALTRLASSQDAAGTAPVVPNRWLVTRCAGGAVAQQWVVESDFLSEDNAGGVPYPYIADQMDGPERLPYRLLGRRVPLTAWRPAGRTGSADPADRARYLRTLTAVGYGEPAFASFYPHCHSVFGLHDPAFQGVPPQDVTYDVLGWYEDPGQDVLAAALVSARAAGTGWPDVLRTAFGWTAAADGGPAPDRMVCWGHIAFTPDAGESQDSAADDTGVWVGNTPTEALAAHLGAVLDGTGLAPDDLENLLEALAFAEELESAPLDVGLKLLEARHADTFRAVPSGHLWTVTDDRAGQAADADLTALPRAAGTALNTLNVAQAACDRAAAELTSLRQELYADWYRYMLCVHPPDTSRDSYPDPDQVLFHLRRRAALISRRAARADALGRDRDAARAAAEAQLPDGYRLLPGPAPQYYLPNEPVVLLTGPAATPSDRFGQDGLLACQVTDGELPDGANALRALRDTVAALPALAALTRTWQTQPWHPLLLQWEAEFFPAGPNGNLNPAGRDFHTDFVTAAYTLPADQAELRPRAAGGAVLAKAANVYTGAAVLSPSARPLLAARILRYLAGPVLAALEGTVTEEAFTADPDPVLDRFLASGKADQRAAALVAVHRHLAAHEQNNLAQALGGFDDALLMRRLARQLPVADPLGFPDHRAVTETEVAPAVAGESRHTPQPLSDFNPIRAGALRLLRLRMVDTFGSVRDIPVDTVGTTSQLRVEGHPGWVGLPPRLAQPARLSLRWLDADGDLAEMNDIPATSPVCGWLLGNRLDGSVAVHAADGGALGSVYALPDDPDRTALWQPAPGRAPVPVDAIGNPHLRAVVARLRDSGPDGVAAFLGTLDQALAAIEPEDYALNRNRALLVSRPVAVVRATVSLELAGRPALHQDWNVFRQDLRRGGRESNGFTRVRFPLRLGDHGRLGDGLVGYWPEEPDGRLGPVLHSVTDGDETEDAALFQAIDAPARALTMLVDPRGAVHACCGILPAKSLRIPDAHYRDALAAMETAFLTAPVLGDGTAAAPGLPLPDEPGFVWCWLERDTPSGTGWLRTGSEPLIDRAAVLAAFPGEPRLWRQLADAGWLAPLDDDTALVTPAEQRPPLPTALTGHTDALTALLERPVLAQPRPDASFAARPTAWEGWLTLRPRPDTNAGRQ</sequence>
<reference evidence="1" key="1">
    <citation type="submission" date="2024-07" db="EMBL/GenBank/DDBJ databases">
        <authorList>
            <person name="Yu S.T."/>
        </authorList>
    </citation>
    <scope>NUCLEOTIDE SEQUENCE</scope>
    <source>
        <strain evidence="1">R39</strain>
    </source>
</reference>
<dbReference type="AlphaFoldDB" id="A0AB39QWN9"/>
<dbReference type="EMBL" id="CP163441">
    <property type="protein sequence ID" value="XDQ47923.1"/>
    <property type="molecule type" value="Genomic_DNA"/>
</dbReference>
<name>A0AB39QWN9_9ACTN</name>
<gene>
    <name evidence="1" type="ORF">AB5J52_39805</name>
</gene>
<protein>
    <submittedName>
        <fullName evidence="1">Uncharacterized protein</fullName>
    </submittedName>
</protein>
<evidence type="ECO:0000313" key="1">
    <source>
        <dbReference type="EMBL" id="XDQ47923.1"/>
    </source>
</evidence>
<dbReference type="RefSeq" id="WP_369226773.1">
    <property type="nucleotide sequence ID" value="NZ_CP163441.1"/>
</dbReference>
<organism evidence="1">
    <name type="scientific">Streptomyces sp. R39</name>
    <dbReference type="NCBI Taxonomy" id="3238631"/>
    <lineage>
        <taxon>Bacteria</taxon>
        <taxon>Bacillati</taxon>
        <taxon>Actinomycetota</taxon>
        <taxon>Actinomycetes</taxon>
        <taxon>Kitasatosporales</taxon>
        <taxon>Streptomycetaceae</taxon>
        <taxon>Streptomyces</taxon>
    </lineage>
</organism>
<accession>A0AB39QWN9</accession>